<keyword evidence="2" id="KW-1185">Reference proteome</keyword>
<dbReference type="Proteomes" id="UP000663193">
    <property type="component" value="Chromosome 12"/>
</dbReference>
<reference evidence="2" key="1">
    <citation type="journal article" date="2021" name="BMC Genomics">
        <title>Chromosome-level genome assembly and manually-curated proteome of model necrotroph Parastagonospora nodorum Sn15 reveals a genome-wide trove of candidate effector homologs, and redundancy of virulence-related functions within an accessory chromosome.</title>
        <authorList>
            <person name="Bertazzoni S."/>
            <person name="Jones D.A.B."/>
            <person name="Phan H.T."/>
            <person name="Tan K.-C."/>
            <person name="Hane J.K."/>
        </authorList>
    </citation>
    <scope>NUCLEOTIDE SEQUENCE [LARGE SCALE GENOMIC DNA]</scope>
    <source>
        <strain evidence="2">SN15 / ATCC MYA-4574 / FGSC 10173)</strain>
    </source>
</reference>
<dbReference type="KEGG" id="pno:SNOG_15709"/>
<dbReference type="AlphaFoldDB" id="A0A7U2I644"/>
<organism evidence="1 2">
    <name type="scientific">Phaeosphaeria nodorum (strain SN15 / ATCC MYA-4574 / FGSC 10173)</name>
    <name type="common">Glume blotch fungus</name>
    <name type="synonym">Parastagonospora nodorum</name>
    <dbReference type="NCBI Taxonomy" id="321614"/>
    <lineage>
        <taxon>Eukaryota</taxon>
        <taxon>Fungi</taxon>
        <taxon>Dikarya</taxon>
        <taxon>Ascomycota</taxon>
        <taxon>Pezizomycotina</taxon>
        <taxon>Dothideomycetes</taxon>
        <taxon>Pleosporomycetidae</taxon>
        <taxon>Pleosporales</taxon>
        <taxon>Pleosporineae</taxon>
        <taxon>Phaeosphaeriaceae</taxon>
        <taxon>Parastagonospora</taxon>
    </lineage>
</organism>
<dbReference type="OrthoDB" id="62952at2759"/>
<gene>
    <name evidence="1" type="ORF">JI435_157090</name>
</gene>
<sequence>MPVKTFAKKMTPTARGYTDEIHLQRRERPSRDSVSKQISIPETLSALDSYPPLLRIPSEIRREIFRYVLPSSNKRFLLYTDCDTNVISKKWNRKCRPHPDRDLTLDILRVNRLIYHECLSIIFSENQFHFYAFNYLPVLDFIRHLSPEAKNLVRKVRFTPLTDKQDDPPATHDRFFTVIHDSLPGLSELQADPVVFF</sequence>
<evidence type="ECO:0008006" key="3">
    <source>
        <dbReference type="Google" id="ProtNLM"/>
    </source>
</evidence>
<dbReference type="OMA" id="YSENQFH"/>
<protein>
    <recommendedName>
        <fullName evidence="3">F-box domain-containing protein</fullName>
    </recommendedName>
</protein>
<accession>A0A7U2I644</accession>
<dbReference type="InterPro" id="IPR038883">
    <property type="entry name" value="AN11006-like"/>
</dbReference>
<proteinExistence type="predicted"/>
<evidence type="ECO:0000313" key="1">
    <source>
        <dbReference type="EMBL" id="QRD01252.1"/>
    </source>
</evidence>
<evidence type="ECO:0000313" key="2">
    <source>
        <dbReference type="Proteomes" id="UP000663193"/>
    </source>
</evidence>
<dbReference type="PANTHER" id="PTHR42085">
    <property type="entry name" value="F-BOX DOMAIN-CONTAINING PROTEIN"/>
    <property type="match status" value="1"/>
</dbReference>
<dbReference type="PANTHER" id="PTHR42085:SF1">
    <property type="entry name" value="F-BOX DOMAIN-CONTAINING PROTEIN"/>
    <property type="match status" value="1"/>
</dbReference>
<name>A0A7U2I644_PHANO</name>
<dbReference type="EMBL" id="CP069034">
    <property type="protein sequence ID" value="QRD01252.1"/>
    <property type="molecule type" value="Genomic_DNA"/>
</dbReference>
<dbReference type="VEuPathDB" id="FungiDB:JI435_157090"/>
<dbReference type="RefSeq" id="XP_001805848.1">
    <property type="nucleotide sequence ID" value="XM_001805796.1"/>
</dbReference>